<keyword evidence="1" id="KW-1133">Transmembrane helix</keyword>
<organism evidence="4 5">
    <name type="scientific">Slackia piriformis</name>
    <dbReference type="NCBI Taxonomy" id="626934"/>
    <lineage>
        <taxon>Bacteria</taxon>
        <taxon>Bacillati</taxon>
        <taxon>Actinomycetota</taxon>
        <taxon>Coriobacteriia</taxon>
        <taxon>Eggerthellales</taxon>
        <taxon>Eggerthellaceae</taxon>
        <taxon>Slackia</taxon>
    </lineage>
</organism>
<name>A0A943UUI5_9ACTN</name>
<dbReference type="Pfam" id="PF19124">
    <property type="entry name" value="DUF5808"/>
    <property type="match status" value="1"/>
</dbReference>
<proteinExistence type="predicted"/>
<feature type="domain" description="DUF1648" evidence="2">
    <location>
        <begin position="151"/>
        <end position="195"/>
    </location>
</feature>
<feature type="transmembrane region" description="Helical" evidence="1">
    <location>
        <begin position="83"/>
        <end position="104"/>
    </location>
</feature>
<evidence type="ECO:0000313" key="5">
    <source>
        <dbReference type="Proteomes" id="UP000727506"/>
    </source>
</evidence>
<dbReference type="GO" id="GO:0009636">
    <property type="term" value="P:response to toxic substance"/>
    <property type="evidence" value="ECO:0007669"/>
    <property type="project" value="TreeGrafter"/>
</dbReference>
<reference evidence="4" key="1">
    <citation type="submission" date="2021-02" db="EMBL/GenBank/DDBJ databases">
        <title>Infant gut strain persistence is associated with maternal origin, phylogeny, and functional potential including surface adhesion and iron acquisition.</title>
        <authorList>
            <person name="Lou Y.C."/>
        </authorList>
    </citation>
    <scope>NUCLEOTIDE SEQUENCE</scope>
    <source>
        <strain evidence="4">L2_039_000G1_dasL2_039_000G1_concoct_11</strain>
    </source>
</reference>
<protein>
    <submittedName>
        <fullName evidence="4">DUF1648 domain-containing protein</fullName>
    </submittedName>
</protein>
<dbReference type="AlphaFoldDB" id="A0A943UUI5"/>
<feature type="transmembrane region" description="Helical" evidence="1">
    <location>
        <begin position="6"/>
        <end position="27"/>
    </location>
</feature>
<evidence type="ECO:0000256" key="1">
    <source>
        <dbReference type="SAM" id="Phobius"/>
    </source>
</evidence>
<evidence type="ECO:0000259" key="3">
    <source>
        <dbReference type="Pfam" id="PF19124"/>
    </source>
</evidence>
<dbReference type="Proteomes" id="UP000727506">
    <property type="component" value="Unassembled WGS sequence"/>
</dbReference>
<dbReference type="EMBL" id="JAGZSV010000124">
    <property type="protein sequence ID" value="MBS6941156.1"/>
    <property type="molecule type" value="Genomic_DNA"/>
</dbReference>
<feature type="transmembrane region" description="Helical" evidence="1">
    <location>
        <begin position="182"/>
        <end position="207"/>
    </location>
</feature>
<feature type="transmembrane region" description="Helical" evidence="1">
    <location>
        <begin position="271"/>
        <end position="293"/>
    </location>
</feature>
<feature type="transmembrane region" description="Helical" evidence="1">
    <location>
        <begin position="55"/>
        <end position="77"/>
    </location>
</feature>
<evidence type="ECO:0000313" key="4">
    <source>
        <dbReference type="EMBL" id="MBS6941156.1"/>
    </source>
</evidence>
<feature type="transmembrane region" description="Helical" evidence="1">
    <location>
        <begin position="141"/>
        <end position="162"/>
    </location>
</feature>
<dbReference type="Pfam" id="PF07853">
    <property type="entry name" value="DUF1648"/>
    <property type="match status" value="1"/>
</dbReference>
<keyword evidence="1" id="KW-0472">Membrane</keyword>
<dbReference type="InterPro" id="IPR043831">
    <property type="entry name" value="DUF5808"/>
</dbReference>
<sequence>MEAAAAFAFLIAVVPACGIAMAATPWITPKRECFGVTVPPSAQNDARIRAIKRRFALRCLIVSAIAGAVTAGVGAQAQSHADAFTATLVAAALSCTLIPFAFMLKARKQVMAIKRERGWQAEQRMAAAVIVEGDIPHAIPLVWNLLYLPVALIVIAIGIIAYPSMPDTIPMHADFAGNVNRFAPKSIGVVFGFPVGLVAFMAAAFTFSHWAMTCSKRPSDPNAPAASALAYGLFARAQSIFLLVTGLCLTSAIGIGFMLSSAGVMTLGQCGAVIAIACIPVLVGSIALSLVYGQSGSRLLRRMQTRSEDDSMPADDDAHWKLGVFYCNPDDPSIWLPERFGVGWTLNFGRPAVWACIVGPSALTIALAVACMTLAG</sequence>
<dbReference type="PANTHER" id="PTHR37810">
    <property type="entry name" value="IMMUNITY PROTEIN SDPI"/>
    <property type="match status" value="1"/>
</dbReference>
<feature type="transmembrane region" description="Helical" evidence="1">
    <location>
        <begin position="352"/>
        <end position="375"/>
    </location>
</feature>
<feature type="transmembrane region" description="Helical" evidence="1">
    <location>
        <begin position="240"/>
        <end position="259"/>
    </location>
</feature>
<evidence type="ECO:0000259" key="2">
    <source>
        <dbReference type="Pfam" id="PF07853"/>
    </source>
</evidence>
<accession>A0A943UUI5</accession>
<dbReference type="PANTHER" id="PTHR37810:SF9">
    <property type="entry name" value="MEMBRANE PROTEIN"/>
    <property type="match status" value="1"/>
</dbReference>
<dbReference type="InterPro" id="IPR012867">
    <property type="entry name" value="DUF1648"/>
</dbReference>
<keyword evidence="1" id="KW-0812">Transmembrane</keyword>
<gene>
    <name evidence="4" type="ORF">KH142_06740</name>
</gene>
<feature type="domain" description="DUF5808" evidence="3">
    <location>
        <begin position="329"/>
        <end position="354"/>
    </location>
</feature>
<comment type="caution">
    <text evidence="4">The sequence shown here is derived from an EMBL/GenBank/DDBJ whole genome shotgun (WGS) entry which is preliminary data.</text>
</comment>